<protein>
    <submittedName>
        <fullName evidence="1">YncE family protein</fullName>
    </submittedName>
</protein>
<dbReference type="Proteomes" id="UP001623661">
    <property type="component" value="Unassembled WGS sequence"/>
</dbReference>
<dbReference type="InterPro" id="IPR015943">
    <property type="entry name" value="WD40/YVTN_repeat-like_dom_sf"/>
</dbReference>
<dbReference type="EMBL" id="JBJHZY010000004">
    <property type="protein sequence ID" value="MFL0269836.1"/>
    <property type="molecule type" value="Genomic_DNA"/>
</dbReference>
<sequence length="294" mass="32835">MSNLYICNTSTDTISKINLVDFKEEGQIPLRLRSQNKIGPHGICFYEDNLLIANSFGNSLSIISIDEEEEIENYFIGMHCNDVEVYEHNAYIVCGELNNIIVFNLMMKKIIEEIPCGSYPHSIYINKYNALAVVANMHSDSITIFDCLNRDNIHQLPVSEYPTKAIFSEDGQYIFVCESKLGLKSYGTLRIIDIDSLKTVAKIKLGNSPVDICASQNYCYVSNFGDGTVSILDINKLKVIKKIRVGGMPRGIIVNGNHIYVGDNYNNLLVKVDIEKGNKKVISIGGEPTGMTLI</sequence>
<dbReference type="NCBIfam" id="TIGR02276">
    <property type="entry name" value="beta_rpt_yvtn"/>
    <property type="match status" value="1"/>
</dbReference>
<dbReference type="InterPro" id="IPR011048">
    <property type="entry name" value="Haem_d1_sf"/>
</dbReference>
<gene>
    <name evidence="1" type="ORF">ACJDUH_17310</name>
</gene>
<dbReference type="PANTHER" id="PTHR47197:SF3">
    <property type="entry name" value="DIHYDRO-HEME D1 DEHYDROGENASE"/>
    <property type="match status" value="1"/>
</dbReference>
<dbReference type="SUPFAM" id="SSF51004">
    <property type="entry name" value="C-terminal (heme d1) domain of cytochrome cd1-nitrite reductase"/>
    <property type="match status" value="2"/>
</dbReference>
<reference evidence="1 2" key="1">
    <citation type="submission" date="2024-11" db="EMBL/GenBank/DDBJ databases">
        <authorList>
            <person name="Heng Y.C."/>
            <person name="Lim A.C.H."/>
            <person name="Lee J.K.Y."/>
            <person name="Kittelmann S."/>
        </authorList>
    </citation>
    <scope>NUCLEOTIDE SEQUENCE [LARGE SCALE GENOMIC DNA]</scope>
    <source>
        <strain evidence="1 2">WILCCON 0202</strain>
    </source>
</reference>
<keyword evidence="2" id="KW-1185">Reference proteome</keyword>
<accession>A0ABW8TX27</accession>
<evidence type="ECO:0000313" key="1">
    <source>
        <dbReference type="EMBL" id="MFL0269836.1"/>
    </source>
</evidence>
<dbReference type="Pfam" id="PF02239">
    <property type="entry name" value="Cytochrom_D1"/>
    <property type="match status" value="1"/>
</dbReference>
<dbReference type="RefSeq" id="WP_406766457.1">
    <property type="nucleotide sequence ID" value="NZ_JBJHZY010000004.1"/>
</dbReference>
<evidence type="ECO:0000313" key="2">
    <source>
        <dbReference type="Proteomes" id="UP001623661"/>
    </source>
</evidence>
<dbReference type="Gene3D" id="2.130.10.10">
    <property type="entry name" value="YVTN repeat-like/Quinoprotein amine dehydrogenase"/>
    <property type="match status" value="1"/>
</dbReference>
<proteinExistence type="predicted"/>
<comment type="caution">
    <text evidence="1">The sequence shown here is derived from an EMBL/GenBank/DDBJ whole genome shotgun (WGS) entry which is preliminary data.</text>
</comment>
<dbReference type="InterPro" id="IPR011964">
    <property type="entry name" value="YVTN_b-propeller_repeat"/>
</dbReference>
<name>A0ABW8TX27_9CLOT</name>
<dbReference type="InterPro" id="IPR051200">
    <property type="entry name" value="Host-pathogen_enzymatic-act"/>
</dbReference>
<organism evidence="1 2">
    <name type="scientific">Candidatus Clostridium radicumherbarum</name>
    <dbReference type="NCBI Taxonomy" id="3381662"/>
    <lineage>
        <taxon>Bacteria</taxon>
        <taxon>Bacillati</taxon>
        <taxon>Bacillota</taxon>
        <taxon>Clostridia</taxon>
        <taxon>Eubacteriales</taxon>
        <taxon>Clostridiaceae</taxon>
        <taxon>Clostridium</taxon>
    </lineage>
</organism>
<dbReference type="PANTHER" id="PTHR47197">
    <property type="entry name" value="PROTEIN NIRF"/>
    <property type="match status" value="1"/>
</dbReference>